<evidence type="ECO:0000256" key="2">
    <source>
        <dbReference type="ARBA" id="ARBA00004496"/>
    </source>
</evidence>
<accession>A0A098EC75</accession>
<evidence type="ECO:0000256" key="6">
    <source>
        <dbReference type="ARBA" id="ARBA00013709"/>
    </source>
</evidence>
<organism evidence="12">
    <name type="scientific">groundwater metagenome</name>
    <dbReference type="NCBI Taxonomy" id="717931"/>
    <lineage>
        <taxon>unclassified sequences</taxon>
        <taxon>metagenomes</taxon>
        <taxon>ecological metagenomes</taxon>
    </lineage>
</organism>
<dbReference type="Pfam" id="PF01994">
    <property type="entry name" value="Trm56"/>
    <property type="match status" value="1"/>
</dbReference>
<evidence type="ECO:0000313" key="12">
    <source>
        <dbReference type="EMBL" id="CEG13592.1"/>
    </source>
</evidence>
<dbReference type="PANTHER" id="PTHR42197:SF1">
    <property type="entry name" value="TRNA (CYTIDINE(56)-2'-O)-METHYLTRANSFERASE"/>
    <property type="match status" value="1"/>
</dbReference>
<dbReference type="GO" id="GO:0005737">
    <property type="term" value="C:cytoplasm"/>
    <property type="evidence" value="ECO:0007669"/>
    <property type="project" value="UniProtKB-SubCell"/>
</dbReference>
<evidence type="ECO:0000256" key="8">
    <source>
        <dbReference type="ARBA" id="ARBA00022679"/>
    </source>
</evidence>
<keyword evidence="8 12" id="KW-0808">Transferase</keyword>
<sequence>MITVLRLGHRFERDKRISTHICLTARALGADEVVFDVRDERVEDSVKRITDDWGGNFKVNFIDNYKKFIKNFDGVRVHLTMYGLNINVVLKEISDKSEEKNLLIIVGGQKVDSEVYFLTDYNVGIGNQPHSEVAALAVFLDRFFDGKETQKKFNGNLEVIPKTQGKEVIKKRKI</sequence>
<evidence type="ECO:0000256" key="5">
    <source>
        <dbReference type="ARBA" id="ARBA00012624"/>
    </source>
</evidence>
<keyword evidence="9" id="KW-0819">tRNA processing</keyword>
<dbReference type="PIRSF" id="PIRSF016123">
    <property type="entry name" value="UCP016123"/>
    <property type="match status" value="1"/>
</dbReference>
<evidence type="ECO:0000256" key="4">
    <source>
        <dbReference type="ARBA" id="ARBA00011738"/>
    </source>
</evidence>
<evidence type="ECO:0000256" key="7">
    <source>
        <dbReference type="ARBA" id="ARBA00022490"/>
    </source>
</evidence>
<keyword evidence="12" id="KW-0489">Methyltransferase</keyword>
<dbReference type="EMBL" id="CCXY01000362">
    <property type="protein sequence ID" value="CEG13592.1"/>
    <property type="molecule type" value="Genomic_DNA"/>
</dbReference>
<dbReference type="InterPro" id="IPR029026">
    <property type="entry name" value="tRNA_m1G_MTases_N"/>
</dbReference>
<name>A0A098EC75_9ZZZZ</name>
<reference evidence="12" key="1">
    <citation type="submission" date="2014-09" db="EMBL/GenBank/DDBJ databases">
        <authorList>
            <person name="Probst J Alexander"/>
        </authorList>
    </citation>
    <scope>NUCLEOTIDE SEQUENCE</scope>
</reference>
<dbReference type="Gene3D" id="3.40.1280.10">
    <property type="match status" value="1"/>
</dbReference>
<dbReference type="GO" id="GO:0106059">
    <property type="term" value="F:tRNA (cytidine(56)-2'-O)-methyltransferase activity"/>
    <property type="evidence" value="ECO:0007669"/>
    <property type="project" value="UniProtKB-EC"/>
</dbReference>
<evidence type="ECO:0000256" key="11">
    <source>
        <dbReference type="ARBA" id="ARBA00047792"/>
    </source>
</evidence>
<dbReference type="InterPro" id="IPR002845">
    <property type="entry name" value="tRNA_mtfrase_aTrm56"/>
</dbReference>
<dbReference type="InterPro" id="IPR029028">
    <property type="entry name" value="Alpha/beta_knot_MTases"/>
</dbReference>
<protein>
    <recommendedName>
        <fullName evidence="6">tRNA (cytidine(56)-2'-O)-methyltransferase</fullName>
        <ecNumber evidence="5">2.1.1.206</ecNumber>
    </recommendedName>
    <alternativeName>
        <fullName evidence="10">tRNA ribose 2'-O-methyltransferase aTrm56</fullName>
    </alternativeName>
</protein>
<dbReference type="SUPFAM" id="SSF75217">
    <property type="entry name" value="alpha/beta knot"/>
    <property type="match status" value="1"/>
</dbReference>
<comment type="subcellular location">
    <subcellularLocation>
        <location evidence="2">Cytoplasm</location>
    </subcellularLocation>
</comment>
<comment type="function">
    <text evidence="1">Specifically catalyzes the AdoMet-dependent 2'-O-ribose methylation of cytidine at position 56 in tRNAs.</text>
</comment>
<evidence type="ECO:0000256" key="10">
    <source>
        <dbReference type="ARBA" id="ARBA00029826"/>
    </source>
</evidence>
<comment type="similarity">
    <text evidence="3">Belongs to the aTrm56 family.</text>
</comment>
<proteinExistence type="inferred from homology"/>
<comment type="subunit">
    <text evidence="4">Homodimer.</text>
</comment>
<dbReference type="EC" id="2.1.1.206" evidence="5"/>
<dbReference type="AlphaFoldDB" id="A0A098EC75"/>
<comment type="catalytic activity">
    <reaction evidence="11">
        <text>cytidine(56) in tRNA + S-adenosyl-L-methionine = 2'-O-methylcytidine(56) in tRNA + S-adenosyl-L-homocysteine + H(+)</text>
        <dbReference type="Rhea" id="RHEA:42968"/>
        <dbReference type="Rhea" id="RHEA-COMP:10308"/>
        <dbReference type="Rhea" id="RHEA-COMP:10309"/>
        <dbReference type="ChEBI" id="CHEBI:15378"/>
        <dbReference type="ChEBI" id="CHEBI:57856"/>
        <dbReference type="ChEBI" id="CHEBI:59789"/>
        <dbReference type="ChEBI" id="CHEBI:74495"/>
        <dbReference type="ChEBI" id="CHEBI:82748"/>
        <dbReference type="EC" id="2.1.1.206"/>
    </reaction>
</comment>
<dbReference type="NCBIfam" id="NF003048">
    <property type="entry name" value="PRK03958.1"/>
    <property type="match status" value="1"/>
</dbReference>
<gene>
    <name evidence="12" type="ORF">MSIBF_A4240001</name>
</gene>
<keyword evidence="7" id="KW-0963">Cytoplasm</keyword>
<dbReference type="GO" id="GO:0002128">
    <property type="term" value="P:tRNA nucleoside ribose methylation"/>
    <property type="evidence" value="ECO:0007669"/>
    <property type="project" value="InterPro"/>
</dbReference>
<evidence type="ECO:0000256" key="9">
    <source>
        <dbReference type="ARBA" id="ARBA00022694"/>
    </source>
</evidence>
<dbReference type="HAMAP" id="MF_00077">
    <property type="entry name" value="tRNA_methyltr_aTrm56"/>
    <property type="match status" value="1"/>
</dbReference>
<evidence type="ECO:0000256" key="3">
    <source>
        <dbReference type="ARBA" id="ARBA00010324"/>
    </source>
</evidence>
<dbReference type="PANTHER" id="PTHR42197">
    <property type="entry name" value="TRNA (CYTIDINE(56)-2'-O)-METHYLTRANSFERASE"/>
    <property type="match status" value="1"/>
</dbReference>
<evidence type="ECO:0000256" key="1">
    <source>
        <dbReference type="ARBA" id="ARBA00003959"/>
    </source>
</evidence>